<name>A0A8J3Y939_9ACTN</name>
<dbReference type="NCBIfam" id="TIGR01549">
    <property type="entry name" value="HAD-SF-IA-v1"/>
    <property type="match status" value="1"/>
</dbReference>
<dbReference type="AlphaFoldDB" id="A0A8J3Y939"/>
<dbReference type="InterPro" id="IPR050155">
    <property type="entry name" value="HAD-like_hydrolase_sf"/>
</dbReference>
<keyword evidence="2" id="KW-1185">Reference proteome</keyword>
<dbReference type="CDD" id="cd01427">
    <property type="entry name" value="HAD_like"/>
    <property type="match status" value="1"/>
</dbReference>
<dbReference type="PANTHER" id="PTHR43434:SF1">
    <property type="entry name" value="PHOSPHOGLYCOLATE PHOSPHATASE"/>
    <property type="match status" value="1"/>
</dbReference>
<proteinExistence type="predicted"/>
<reference evidence="1" key="1">
    <citation type="submission" date="2021-01" db="EMBL/GenBank/DDBJ databases">
        <title>Whole genome shotgun sequence of Spirilliplanes yamanashiensis NBRC 15828.</title>
        <authorList>
            <person name="Komaki H."/>
            <person name="Tamura T."/>
        </authorList>
    </citation>
    <scope>NUCLEOTIDE SEQUENCE</scope>
    <source>
        <strain evidence="1">NBRC 15828</strain>
    </source>
</reference>
<dbReference type="InterPro" id="IPR006439">
    <property type="entry name" value="HAD-SF_hydro_IA"/>
</dbReference>
<dbReference type="Proteomes" id="UP000652013">
    <property type="component" value="Unassembled WGS sequence"/>
</dbReference>
<dbReference type="NCBIfam" id="TIGR01509">
    <property type="entry name" value="HAD-SF-IA-v3"/>
    <property type="match status" value="1"/>
</dbReference>
<evidence type="ECO:0000313" key="1">
    <source>
        <dbReference type="EMBL" id="GIJ03667.1"/>
    </source>
</evidence>
<organism evidence="1 2">
    <name type="scientific">Spirilliplanes yamanashiensis</name>
    <dbReference type="NCBI Taxonomy" id="42233"/>
    <lineage>
        <taxon>Bacteria</taxon>
        <taxon>Bacillati</taxon>
        <taxon>Actinomycetota</taxon>
        <taxon>Actinomycetes</taxon>
        <taxon>Micromonosporales</taxon>
        <taxon>Micromonosporaceae</taxon>
        <taxon>Spirilliplanes</taxon>
    </lineage>
</organism>
<evidence type="ECO:0000313" key="2">
    <source>
        <dbReference type="Proteomes" id="UP000652013"/>
    </source>
</evidence>
<sequence length="161" mass="16192">MAEERLCVLELRAVRSATPTPGGHDVLRAARAAGVPVAVVSNNSGGAIEAYLTAHGLREHVGAVVGRPWARPELMKPDPGVVLAAVRAVGGDAAACVLVGDSASDIAAARAAGVRVVGHANRSRKVVPFAVADAVVTTMADVAGALAEAARRRGRGAPAAR</sequence>
<dbReference type="Gene3D" id="3.40.50.1000">
    <property type="entry name" value="HAD superfamily/HAD-like"/>
    <property type="match status" value="1"/>
</dbReference>
<comment type="caution">
    <text evidence="1">The sequence shown here is derived from an EMBL/GenBank/DDBJ whole genome shotgun (WGS) entry which is preliminary data.</text>
</comment>
<dbReference type="PANTHER" id="PTHR43434">
    <property type="entry name" value="PHOSPHOGLYCOLATE PHOSPHATASE"/>
    <property type="match status" value="1"/>
</dbReference>
<dbReference type="GO" id="GO:0005829">
    <property type="term" value="C:cytosol"/>
    <property type="evidence" value="ECO:0007669"/>
    <property type="project" value="TreeGrafter"/>
</dbReference>
<gene>
    <name evidence="1" type="ORF">Sya03_30190</name>
</gene>
<dbReference type="EMBL" id="BOOY01000022">
    <property type="protein sequence ID" value="GIJ03667.1"/>
    <property type="molecule type" value="Genomic_DNA"/>
</dbReference>
<dbReference type="InterPro" id="IPR036412">
    <property type="entry name" value="HAD-like_sf"/>
</dbReference>
<protein>
    <submittedName>
        <fullName evidence="1">Uncharacterized protein</fullName>
    </submittedName>
</protein>
<dbReference type="InterPro" id="IPR023214">
    <property type="entry name" value="HAD_sf"/>
</dbReference>
<dbReference type="GO" id="GO:0006281">
    <property type="term" value="P:DNA repair"/>
    <property type="evidence" value="ECO:0007669"/>
    <property type="project" value="TreeGrafter"/>
</dbReference>
<dbReference type="RefSeq" id="WP_239107527.1">
    <property type="nucleotide sequence ID" value="NZ_BAAAGJ010000022.1"/>
</dbReference>
<accession>A0A8J3Y939</accession>
<dbReference type="Pfam" id="PF00702">
    <property type="entry name" value="Hydrolase"/>
    <property type="match status" value="1"/>
</dbReference>
<dbReference type="GO" id="GO:0008967">
    <property type="term" value="F:phosphoglycolate phosphatase activity"/>
    <property type="evidence" value="ECO:0007669"/>
    <property type="project" value="TreeGrafter"/>
</dbReference>
<dbReference type="SUPFAM" id="SSF56784">
    <property type="entry name" value="HAD-like"/>
    <property type="match status" value="1"/>
</dbReference>